<proteinExistence type="inferred from homology"/>
<evidence type="ECO:0000313" key="7">
    <source>
        <dbReference type="EMBL" id="KDB51899.1"/>
    </source>
</evidence>
<comment type="similarity">
    <text evidence="1">Belongs to the LysR transcriptional regulatory family.</text>
</comment>
<evidence type="ECO:0000259" key="6">
    <source>
        <dbReference type="PROSITE" id="PS50931"/>
    </source>
</evidence>
<gene>
    <name evidence="7" type="ORF">X805_25410</name>
</gene>
<keyword evidence="4" id="KW-0804">Transcription</keyword>
<keyword evidence="3" id="KW-0238">DNA-binding</keyword>
<dbReference type="GO" id="GO:0003677">
    <property type="term" value="F:DNA binding"/>
    <property type="evidence" value="ECO:0007669"/>
    <property type="project" value="UniProtKB-KW"/>
</dbReference>
<name>A0A059KL08_9BURK</name>
<evidence type="ECO:0000256" key="1">
    <source>
        <dbReference type="ARBA" id="ARBA00009437"/>
    </source>
</evidence>
<reference evidence="7 8" key="1">
    <citation type="journal article" date="2014" name="FEMS Microbiol. Ecol.">
        <title>Sphaerotilus natans encrusted with nanoball-shaped Fe(III) oxide minerals formed by nitrate-reducing mixotrophic Fe(II) oxidation.</title>
        <authorList>
            <person name="Park S."/>
            <person name="Kim D.H."/>
            <person name="Lee J.H."/>
            <person name="Hur H.G."/>
        </authorList>
    </citation>
    <scope>NUCLEOTIDE SEQUENCE [LARGE SCALE GENOMIC DNA]</scope>
    <source>
        <strain evidence="7 8">DSM 6575</strain>
    </source>
</reference>
<dbReference type="CDD" id="cd05466">
    <property type="entry name" value="PBP2_LTTR_substrate"/>
    <property type="match status" value="1"/>
</dbReference>
<dbReference type="Proteomes" id="UP000026714">
    <property type="component" value="Unassembled WGS sequence"/>
</dbReference>
<dbReference type="PANTHER" id="PTHR30346">
    <property type="entry name" value="TRANSCRIPTIONAL DUAL REGULATOR HCAR-RELATED"/>
    <property type="match status" value="1"/>
</dbReference>
<protein>
    <recommendedName>
        <fullName evidence="6">HTH lysR-type domain-containing protein</fullName>
    </recommendedName>
</protein>
<evidence type="ECO:0000256" key="2">
    <source>
        <dbReference type="ARBA" id="ARBA00023015"/>
    </source>
</evidence>
<dbReference type="Gene3D" id="1.10.10.10">
    <property type="entry name" value="Winged helix-like DNA-binding domain superfamily/Winged helix DNA-binding domain"/>
    <property type="match status" value="1"/>
</dbReference>
<keyword evidence="8" id="KW-1185">Reference proteome</keyword>
<dbReference type="GO" id="GO:0032993">
    <property type="term" value="C:protein-DNA complex"/>
    <property type="evidence" value="ECO:0007669"/>
    <property type="project" value="TreeGrafter"/>
</dbReference>
<dbReference type="SUPFAM" id="SSF46785">
    <property type="entry name" value="Winged helix' DNA-binding domain"/>
    <property type="match status" value="1"/>
</dbReference>
<evidence type="ECO:0000256" key="3">
    <source>
        <dbReference type="ARBA" id="ARBA00023125"/>
    </source>
</evidence>
<dbReference type="InterPro" id="IPR036390">
    <property type="entry name" value="WH_DNA-bd_sf"/>
</dbReference>
<dbReference type="AlphaFoldDB" id="A0A059KL08"/>
<dbReference type="SUPFAM" id="SSF53850">
    <property type="entry name" value="Periplasmic binding protein-like II"/>
    <property type="match status" value="1"/>
</dbReference>
<feature type="domain" description="HTH lysR-type" evidence="6">
    <location>
        <begin position="4"/>
        <end position="61"/>
    </location>
</feature>
<dbReference type="PROSITE" id="PS50931">
    <property type="entry name" value="HTH_LYSR"/>
    <property type="match status" value="1"/>
</dbReference>
<comment type="caution">
    <text evidence="7">The sequence shown here is derived from an EMBL/GenBank/DDBJ whole genome shotgun (WGS) entry which is preliminary data.</text>
</comment>
<feature type="region of interest" description="Disordered" evidence="5">
    <location>
        <begin position="297"/>
        <end position="321"/>
    </location>
</feature>
<dbReference type="FunFam" id="1.10.10.10:FF:000001">
    <property type="entry name" value="LysR family transcriptional regulator"/>
    <property type="match status" value="1"/>
</dbReference>
<dbReference type="InterPro" id="IPR000847">
    <property type="entry name" value="LysR_HTH_N"/>
</dbReference>
<evidence type="ECO:0000256" key="5">
    <source>
        <dbReference type="SAM" id="MobiDB-lite"/>
    </source>
</evidence>
<organism evidence="7 8">
    <name type="scientific">Sphaerotilus natans subsp. natans DSM 6575</name>
    <dbReference type="NCBI Taxonomy" id="1286631"/>
    <lineage>
        <taxon>Bacteria</taxon>
        <taxon>Pseudomonadati</taxon>
        <taxon>Pseudomonadota</taxon>
        <taxon>Betaproteobacteria</taxon>
        <taxon>Burkholderiales</taxon>
        <taxon>Sphaerotilaceae</taxon>
        <taxon>Sphaerotilus</taxon>
    </lineage>
</organism>
<dbReference type="Pfam" id="PF00126">
    <property type="entry name" value="HTH_1"/>
    <property type="match status" value="1"/>
</dbReference>
<dbReference type="InterPro" id="IPR036388">
    <property type="entry name" value="WH-like_DNA-bd_sf"/>
</dbReference>
<dbReference type="GO" id="GO:0003700">
    <property type="term" value="F:DNA-binding transcription factor activity"/>
    <property type="evidence" value="ECO:0007669"/>
    <property type="project" value="InterPro"/>
</dbReference>
<evidence type="ECO:0000313" key="8">
    <source>
        <dbReference type="Proteomes" id="UP000026714"/>
    </source>
</evidence>
<dbReference type="InterPro" id="IPR005119">
    <property type="entry name" value="LysR_subst-bd"/>
</dbReference>
<feature type="compositionally biased region" description="Basic and acidic residues" evidence="5">
    <location>
        <begin position="312"/>
        <end position="321"/>
    </location>
</feature>
<keyword evidence="2" id="KW-0805">Transcription regulation</keyword>
<dbReference type="EMBL" id="AZRA01000064">
    <property type="protein sequence ID" value="KDB51899.1"/>
    <property type="molecule type" value="Genomic_DNA"/>
</dbReference>
<dbReference type="PANTHER" id="PTHR30346:SF28">
    <property type="entry name" value="HTH-TYPE TRANSCRIPTIONAL REGULATOR CYNR"/>
    <property type="match status" value="1"/>
</dbReference>
<accession>A0A059KL08</accession>
<dbReference type="Pfam" id="PF03466">
    <property type="entry name" value="LysR_substrate"/>
    <property type="match status" value="1"/>
</dbReference>
<evidence type="ECO:0000256" key="4">
    <source>
        <dbReference type="ARBA" id="ARBA00023163"/>
    </source>
</evidence>
<dbReference type="STRING" id="34103.SAMN05421778_10234"/>
<dbReference type="RefSeq" id="WP_051631986.1">
    <property type="nucleotide sequence ID" value="NZ_AZRA01000064.1"/>
</dbReference>
<dbReference type="eggNOG" id="COG0583">
    <property type="taxonomic scope" value="Bacteria"/>
</dbReference>
<sequence>MSQLDLRQLATFAAVAQTGSLGQAAEQLNRSPSALSMQLRALQDRLGLVLLRRTGRGLKLTPDGERLLAQTRPALEAMHRLEHTARALSQPNRCDPVPAGIGTILDPAFIRLGDFIGRLQTDTPQPVRPVLRHGTSGWALREVRERRLDVGFYLGECDETLFMRQPLAPVRYVVIAPRAWQHRLAGCDSWTALAALPWIGTPIESVHARLLSPVWTRCGASPVPVAEVDQEASMIDLVEAGVGLSLAREAPALRAAHERGLVLLRQLALDTQLALVSLRARQHEPLVARLHAAARRSWGSDETTVQTPVRGPDARPAPERA</sequence>
<dbReference type="Gene3D" id="3.40.190.290">
    <property type="match status" value="1"/>
</dbReference>